<dbReference type="GO" id="GO:0030942">
    <property type="term" value="F:endoplasmic reticulum signal peptide binding"/>
    <property type="evidence" value="ECO:0007669"/>
    <property type="project" value="InterPro"/>
</dbReference>
<evidence type="ECO:0000256" key="1">
    <source>
        <dbReference type="ARBA" id="ARBA00004496"/>
    </source>
</evidence>
<dbReference type="OrthoDB" id="10255118at2759"/>
<reference evidence="12" key="1">
    <citation type="journal article" date="2020" name="New Phytol.">
        <title>Comparative genomics reveals dynamic genome evolution in host specialist ectomycorrhizal fungi.</title>
        <authorList>
            <person name="Lofgren L.A."/>
            <person name="Nguyen N.H."/>
            <person name="Vilgalys R."/>
            <person name="Ruytinx J."/>
            <person name="Liao H.L."/>
            <person name="Branco S."/>
            <person name="Kuo A."/>
            <person name="LaButti K."/>
            <person name="Lipzen A."/>
            <person name="Andreopoulos W."/>
            <person name="Pangilinan J."/>
            <person name="Riley R."/>
            <person name="Hundley H."/>
            <person name="Na H."/>
            <person name="Barry K."/>
            <person name="Grigoriev I.V."/>
            <person name="Stajich J.E."/>
            <person name="Kennedy P.G."/>
        </authorList>
    </citation>
    <scope>NUCLEOTIDE SEQUENCE</scope>
    <source>
        <strain evidence="12">S12</strain>
    </source>
</reference>
<dbReference type="EMBL" id="JABBWE010000001">
    <property type="protein sequence ID" value="KAG1809967.1"/>
    <property type="molecule type" value="Genomic_DNA"/>
</dbReference>
<dbReference type="CDD" id="cd15481">
    <property type="entry name" value="SRP68-RBD"/>
    <property type="match status" value="1"/>
</dbReference>
<comment type="function">
    <text evidence="10">Component of the signal recognition particle (SRP) complex, a ribonucleoprotein complex that mediates the cotranslational targeting of secretory and membrane proteins to the endoplasmic reticulum (ER). The SRP complex interacts with the signal sequence in nascent secretory and membrane proteins and directs them to the membrane of the ER.</text>
</comment>
<organism evidence="12 13">
    <name type="scientific">Suillus plorans</name>
    <dbReference type="NCBI Taxonomy" id="116603"/>
    <lineage>
        <taxon>Eukaryota</taxon>
        <taxon>Fungi</taxon>
        <taxon>Dikarya</taxon>
        <taxon>Basidiomycota</taxon>
        <taxon>Agaricomycotina</taxon>
        <taxon>Agaricomycetes</taxon>
        <taxon>Agaricomycetidae</taxon>
        <taxon>Boletales</taxon>
        <taxon>Suillineae</taxon>
        <taxon>Suillaceae</taxon>
        <taxon>Suillus</taxon>
    </lineage>
</organism>
<dbReference type="AlphaFoldDB" id="A0A9P7E3H3"/>
<evidence type="ECO:0000256" key="8">
    <source>
        <dbReference type="ARBA" id="ARBA00023274"/>
    </source>
</evidence>
<evidence type="ECO:0000313" key="12">
    <source>
        <dbReference type="EMBL" id="KAG1809967.1"/>
    </source>
</evidence>
<dbReference type="Gene3D" id="1.10.3450.40">
    <property type="entry name" value="Signal recognition particle, SRP68 subunit, RNA-binding domain"/>
    <property type="match status" value="1"/>
</dbReference>
<comment type="caution">
    <text evidence="12">The sequence shown here is derived from an EMBL/GenBank/DDBJ whole genome shotgun (WGS) entry which is preliminary data.</text>
</comment>
<evidence type="ECO:0000256" key="4">
    <source>
        <dbReference type="ARBA" id="ARBA00022490"/>
    </source>
</evidence>
<evidence type="ECO:0000256" key="3">
    <source>
        <dbReference type="ARBA" id="ARBA00009352"/>
    </source>
</evidence>
<dbReference type="GO" id="GO:0005730">
    <property type="term" value="C:nucleolus"/>
    <property type="evidence" value="ECO:0007669"/>
    <property type="project" value="UniProtKB-SubCell"/>
</dbReference>
<dbReference type="GO" id="GO:0005047">
    <property type="term" value="F:signal recognition particle binding"/>
    <property type="evidence" value="ECO:0007669"/>
    <property type="project" value="InterPro"/>
</dbReference>
<protein>
    <recommendedName>
        <fullName evidence="9 10">Signal recognition particle subunit SRP68</fullName>
        <shortName evidence="10">SRP68</shortName>
    </recommendedName>
</protein>
<evidence type="ECO:0000313" key="13">
    <source>
        <dbReference type="Proteomes" id="UP000719766"/>
    </source>
</evidence>
<keyword evidence="6 10" id="KW-0733">Signal recognition particle</keyword>
<keyword evidence="8 10" id="KW-0687">Ribonucleoprotein</keyword>
<evidence type="ECO:0000256" key="10">
    <source>
        <dbReference type="PIRNR" id="PIRNR038995"/>
    </source>
</evidence>
<feature type="compositionally biased region" description="Basic residues" evidence="11">
    <location>
        <begin position="308"/>
        <end position="317"/>
    </location>
</feature>
<feature type="compositionally biased region" description="Low complexity" evidence="11">
    <location>
        <begin position="605"/>
        <end position="618"/>
    </location>
</feature>
<feature type="region of interest" description="Disordered" evidence="11">
    <location>
        <begin position="292"/>
        <end position="317"/>
    </location>
</feature>
<dbReference type="Pfam" id="PF16969">
    <property type="entry name" value="SRP68"/>
    <property type="match status" value="1"/>
</dbReference>
<evidence type="ECO:0000256" key="7">
    <source>
        <dbReference type="ARBA" id="ARBA00023242"/>
    </source>
</evidence>
<comment type="similarity">
    <text evidence="3 10">Belongs to the SRP68 family.</text>
</comment>
<proteinExistence type="inferred from homology"/>
<accession>A0A9P7E3H3</accession>
<keyword evidence="7" id="KW-0539">Nucleus</keyword>
<gene>
    <name evidence="12" type="ORF">HD556DRAFT_1428182</name>
</gene>
<dbReference type="GO" id="GO:0008312">
    <property type="term" value="F:7S RNA binding"/>
    <property type="evidence" value="ECO:0007669"/>
    <property type="project" value="InterPro"/>
</dbReference>
<dbReference type="InterPro" id="IPR026258">
    <property type="entry name" value="SRP68"/>
</dbReference>
<evidence type="ECO:0000256" key="5">
    <source>
        <dbReference type="ARBA" id="ARBA00022884"/>
    </source>
</evidence>
<dbReference type="InterPro" id="IPR034652">
    <property type="entry name" value="SRP68-RBD"/>
</dbReference>
<dbReference type="PANTHER" id="PTHR12860:SF0">
    <property type="entry name" value="SIGNAL RECOGNITION PARTICLE SUBUNIT SRP68"/>
    <property type="match status" value="1"/>
</dbReference>
<name>A0A9P7E3H3_9AGAM</name>
<evidence type="ECO:0000256" key="11">
    <source>
        <dbReference type="SAM" id="MobiDB-lite"/>
    </source>
</evidence>
<feature type="region of interest" description="Disordered" evidence="11">
    <location>
        <begin position="590"/>
        <end position="618"/>
    </location>
</feature>
<evidence type="ECO:0000256" key="2">
    <source>
        <dbReference type="ARBA" id="ARBA00004604"/>
    </source>
</evidence>
<dbReference type="GeneID" id="64598454"/>
<dbReference type="InterPro" id="IPR038253">
    <property type="entry name" value="SRP68_N_sf"/>
</dbReference>
<evidence type="ECO:0000256" key="9">
    <source>
        <dbReference type="ARBA" id="ARBA00029498"/>
    </source>
</evidence>
<keyword evidence="5 10" id="KW-0694">RNA-binding</keyword>
<sequence>MSENKLSFRALQLANEQRTAYGLRYNDFTRYRKHCANRTHRLRSTLKMTHGKGREFKKLPPLSTDNIKDGNLELLLFESERAWAYSQDLITKSLQPANEDQAGTLRHSATGRFRRAVHWSTQLLSHCQSLYASSHLSAEGLMQITIYTLILNGRFLRYRDSFEDALIQLSVARHLLDELVECAATSRDQALATVFADEIGPEIRYCAHELGRERAYDVDAIAAELSEKHRGEIVEGCDALIQKFRQEGEVAGKGVGKKKLATLMWEGQPVPVRNPELVDVLLRVQEAEAKITQSHEPARAEGVSDKGRKGKSGGHGSKKGVAAYDAILLALSDAEEVGRKLVEAQQNSGSSSTSAAGTRDIHFVHAYIVYQLLSRRIQRDLLLVSALLTSHRPQASAKPKKEHVDARLYPAVVKLLDTVIQGLTQMRNLSIVDESPDLAAAVEARLTFTKARRCSYLTHCYVAVKKYAEALSLIQHATIYLRETRSTLSIFSEDPISSASPAYYPLTSSDLDALESVITQDGLTIKNEWFAYNGGSIDADNKMYKKPLFFDIALNYVQLDMDRLLERAGKASAPPLVPVQAVPAKSRLEEVARPKTPEPQAPAKGGLSSLLEGWWGRK</sequence>
<feature type="compositionally biased region" description="Basic and acidic residues" evidence="11">
    <location>
        <begin position="296"/>
        <end position="307"/>
    </location>
</feature>
<dbReference type="GO" id="GO:0006614">
    <property type="term" value="P:SRP-dependent cotranslational protein targeting to membrane"/>
    <property type="evidence" value="ECO:0007669"/>
    <property type="project" value="InterPro"/>
</dbReference>
<evidence type="ECO:0000256" key="6">
    <source>
        <dbReference type="ARBA" id="ARBA00023135"/>
    </source>
</evidence>
<dbReference type="GO" id="GO:0005786">
    <property type="term" value="C:signal recognition particle, endoplasmic reticulum targeting"/>
    <property type="evidence" value="ECO:0007669"/>
    <property type="project" value="UniProtKB-KW"/>
</dbReference>
<dbReference type="PANTHER" id="PTHR12860">
    <property type="entry name" value="SIGNAL RECOGNITION PARTICLE 68 KDA PROTEIN"/>
    <property type="match status" value="1"/>
</dbReference>
<keyword evidence="13" id="KW-1185">Reference proteome</keyword>
<dbReference type="PIRSF" id="PIRSF038995">
    <property type="entry name" value="SRP68"/>
    <property type="match status" value="1"/>
</dbReference>
<keyword evidence="4 10" id="KW-0963">Cytoplasm</keyword>
<dbReference type="Proteomes" id="UP000719766">
    <property type="component" value="Unassembled WGS sequence"/>
</dbReference>
<dbReference type="RefSeq" id="XP_041167632.1">
    <property type="nucleotide sequence ID" value="XM_041304690.1"/>
</dbReference>
<comment type="subcellular location">
    <subcellularLocation>
        <location evidence="1 10">Cytoplasm</location>
    </subcellularLocation>
    <subcellularLocation>
        <location evidence="2">Nucleus</location>
        <location evidence="2">Nucleolus</location>
    </subcellularLocation>
</comment>